<dbReference type="Proteomes" id="UP000662939">
    <property type="component" value="Plasmid p2"/>
</dbReference>
<organism evidence="1 2">
    <name type="scientific">Natronoglycomyces albus</name>
    <dbReference type="NCBI Taxonomy" id="2811108"/>
    <lineage>
        <taxon>Bacteria</taxon>
        <taxon>Bacillati</taxon>
        <taxon>Actinomycetota</taxon>
        <taxon>Actinomycetes</taxon>
        <taxon>Glycomycetales</taxon>
        <taxon>Glycomycetaceae</taxon>
        <taxon>Natronoglycomyces</taxon>
    </lineage>
</organism>
<name>A0A895XY59_9ACTN</name>
<dbReference type="RefSeq" id="WP_213173125.1">
    <property type="nucleotide sequence ID" value="NZ_CP070497.1"/>
</dbReference>
<sequence length="79" mass="8165">MAFTPTPTRSAAALAAAEALAATHDIARGRVEAREARAAAWNRLADGLLAEPFHEDQDVTAAVLLAVQAAAEADLEARG</sequence>
<dbReference type="KEGG" id="nav:JQS30_16850"/>
<evidence type="ECO:0000313" key="1">
    <source>
        <dbReference type="EMBL" id="QSB07130.1"/>
    </source>
</evidence>
<keyword evidence="2" id="KW-1185">Reference proteome</keyword>
<dbReference type="EMBL" id="CP070497">
    <property type="protein sequence ID" value="QSB07130.1"/>
    <property type="molecule type" value="Genomic_DNA"/>
</dbReference>
<dbReference type="AlphaFoldDB" id="A0A895XY59"/>
<reference evidence="1" key="1">
    <citation type="submission" date="2021-02" db="EMBL/GenBank/DDBJ databases">
        <title>Natronoglycomyces albus gen. nov., sp. nov, a haloalkaliphilic actinobacterium from a soda solonchak soil.</title>
        <authorList>
            <person name="Sorokin D.Y."/>
            <person name="Khijniak T.V."/>
            <person name="Zakharycheva A.P."/>
            <person name="Boueva O.V."/>
            <person name="Ariskina E.V."/>
            <person name="Hahnke R.L."/>
            <person name="Bunk B."/>
            <person name="Sproer C."/>
            <person name="Schumann P."/>
            <person name="Evtushenko L.I."/>
            <person name="Kublanov I.V."/>
        </authorList>
    </citation>
    <scope>NUCLEOTIDE SEQUENCE</scope>
    <source>
        <strain evidence="1">DSM 106290</strain>
        <plasmid evidence="1">p2</plasmid>
    </source>
</reference>
<geneLocation type="plasmid" evidence="1 2">
    <name>p2</name>
</geneLocation>
<keyword evidence="1" id="KW-0614">Plasmid</keyword>
<gene>
    <name evidence="1" type="ORF">JQS30_16850</name>
</gene>
<accession>A0A895XY59</accession>
<proteinExistence type="predicted"/>
<evidence type="ECO:0000313" key="2">
    <source>
        <dbReference type="Proteomes" id="UP000662939"/>
    </source>
</evidence>
<protein>
    <submittedName>
        <fullName evidence="1">Uncharacterized protein</fullName>
    </submittedName>
</protein>